<reference evidence="1" key="1">
    <citation type="journal article" date="2012" name="Nature">
        <title>The oyster genome reveals stress adaptation and complexity of shell formation.</title>
        <authorList>
            <person name="Zhang G."/>
            <person name="Fang X."/>
            <person name="Guo X."/>
            <person name="Li L."/>
            <person name="Luo R."/>
            <person name="Xu F."/>
            <person name="Yang P."/>
            <person name="Zhang L."/>
            <person name="Wang X."/>
            <person name="Qi H."/>
            <person name="Xiong Z."/>
            <person name="Que H."/>
            <person name="Xie Y."/>
            <person name="Holland P.W."/>
            <person name="Paps J."/>
            <person name="Zhu Y."/>
            <person name="Wu F."/>
            <person name="Chen Y."/>
            <person name="Wang J."/>
            <person name="Peng C."/>
            <person name="Meng J."/>
            <person name="Yang L."/>
            <person name="Liu J."/>
            <person name="Wen B."/>
            <person name="Zhang N."/>
            <person name="Huang Z."/>
            <person name="Zhu Q."/>
            <person name="Feng Y."/>
            <person name="Mount A."/>
            <person name="Hedgecock D."/>
            <person name="Xu Z."/>
            <person name="Liu Y."/>
            <person name="Domazet-Loso T."/>
            <person name="Du Y."/>
            <person name="Sun X."/>
            <person name="Zhang S."/>
            <person name="Liu B."/>
            <person name="Cheng P."/>
            <person name="Jiang X."/>
            <person name="Li J."/>
            <person name="Fan D."/>
            <person name="Wang W."/>
            <person name="Fu W."/>
            <person name="Wang T."/>
            <person name="Wang B."/>
            <person name="Zhang J."/>
            <person name="Peng Z."/>
            <person name="Li Y."/>
            <person name="Li N."/>
            <person name="Wang J."/>
            <person name="Chen M."/>
            <person name="He Y."/>
            <person name="Tan F."/>
            <person name="Song X."/>
            <person name="Zheng Q."/>
            <person name="Huang R."/>
            <person name="Yang H."/>
            <person name="Du X."/>
            <person name="Chen L."/>
            <person name="Yang M."/>
            <person name="Gaffney P.M."/>
            <person name="Wang S."/>
            <person name="Luo L."/>
            <person name="She Z."/>
            <person name="Ming Y."/>
            <person name="Huang W."/>
            <person name="Zhang S."/>
            <person name="Huang B."/>
            <person name="Zhang Y."/>
            <person name="Qu T."/>
            <person name="Ni P."/>
            <person name="Miao G."/>
            <person name="Wang J."/>
            <person name="Wang Q."/>
            <person name="Steinberg C.E."/>
            <person name="Wang H."/>
            <person name="Li N."/>
            <person name="Qian L."/>
            <person name="Zhang G."/>
            <person name="Li Y."/>
            <person name="Yang H."/>
            <person name="Liu X."/>
            <person name="Wang J."/>
            <person name="Yin Y."/>
            <person name="Wang J."/>
        </authorList>
    </citation>
    <scope>NUCLEOTIDE SEQUENCE [LARGE SCALE GENOMIC DNA]</scope>
    <source>
        <strain evidence="1">05x7-T-G4-1.051#20</strain>
    </source>
</reference>
<dbReference type="Gene3D" id="3.30.420.40">
    <property type="match status" value="1"/>
</dbReference>
<dbReference type="HOGENOM" id="CLU_847968_0_0_1"/>
<dbReference type="PANTHER" id="PTHR14187">
    <property type="entry name" value="ALPHA KINASE/ELONGATION FACTOR 2 KINASE"/>
    <property type="match status" value="1"/>
</dbReference>
<gene>
    <name evidence="1" type="ORF">CGI_10014934</name>
</gene>
<keyword evidence="1" id="KW-0346">Stress response</keyword>
<accession>K1PUE4</accession>
<dbReference type="PANTHER" id="PTHR14187:SF5">
    <property type="entry name" value="HEAT SHOCK 70 KDA PROTEIN 12A"/>
    <property type="match status" value="1"/>
</dbReference>
<protein>
    <submittedName>
        <fullName evidence="1">Heat shock 70 kDa protein 12A</fullName>
    </submittedName>
</protein>
<name>K1PUE4_MAGGI</name>
<dbReference type="AlphaFoldDB" id="K1PUE4"/>
<proteinExistence type="predicted"/>
<evidence type="ECO:0000313" key="1">
    <source>
        <dbReference type="EMBL" id="EKC27932.1"/>
    </source>
</evidence>
<dbReference type="EMBL" id="JH817182">
    <property type="protein sequence ID" value="EKC27932.1"/>
    <property type="molecule type" value="Genomic_DNA"/>
</dbReference>
<dbReference type="InParanoid" id="K1PUE4"/>
<sequence>MADQGKPTDQTPNHPSRYKCDIVVALDVGTSYSGYAYSDKKEIKREDINLNEWSGNFTHDKKAKCPTVVMLNEDKSFNSFGYKAEDFYAKMVKDKTHLKYYRFRDFKMKLYHEKAGIAECQILLALEPEAAALYWGTIDIVVHKIMEDGTLAEVYKASGDPDKVVLQGAVLFGYYPRAVTARICRYTYGIGVCEVFDSKIHPLGKRANIDGDEKCIDVFDVLVYKDELVKYDEVRTKNLQSTHRNKDQKFVKKKVELYQTKNMVKGQLAFVTDEGFQSIGKIVWTPPDSGWPDRVDYTVKIYFGQTSIRIETYETANKEHIKSTFELD</sequence>
<organism evidence="1">
    <name type="scientific">Magallana gigas</name>
    <name type="common">Pacific oyster</name>
    <name type="synonym">Crassostrea gigas</name>
    <dbReference type="NCBI Taxonomy" id="29159"/>
    <lineage>
        <taxon>Eukaryota</taxon>
        <taxon>Metazoa</taxon>
        <taxon>Spiralia</taxon>
        <taxon>Lophotrochozoa</taxon>
        <taxon>Mollusca</taxon>
        <taxon>Bivalvia</taxon>
        <taxon>Autobranchia</taxon>
        <taxon>Pteriomorphia</taxon>
        <taxon>Ostreida</taxon>
        <taxon>Ostreoidea</taxon>
        <taxon>Ostreidae</taxon>
        <taxon>Magallana</taxon>
    </lineage>
</organism>